<dbReference type="PANTHER" id="PTHR12203:SF118">
    <property type="entry name" value="BETA-1,2-XYLOSYLTRANSFERASE 1"/>
    <property type="match status" value="1"/>
</dbReference>
<feature type="compositionally biased region" description="Polar residues" evidence="1">
    <location>
        <begin position="141"/>
        <end position="151"/>
    </location>
</feature>
<feature type="region of interest" description="Disordered" evidence="1">
    <location>
        <begin position="345"/>
        <end position="376"/>
    </location>
</feature>
<keyword evidence="5" id="KW-1185">Reference proteome</keyword>
<feature type="region of interest" description="Disordered" evidence="1">
    <location>
        <begin position="141"/>
        <end position="172"/>
    </location>
</feature>
<dbReference type="PANTHER" id="PTHR12203">
    <property type="entry name" value="KDEL LYS-ASP-GLU-LEU CONTAINING - RELATED"/>
    <property type="match status" value="1"/>
</dbReference>
<reference evidence="4 5" key="1">
    <citation type="journal article" date="2020" name="ISME J.">
        <title>Uncovering the hidden diversity of litter-decomposition mechanisms in mushroom-forming fungi.</title>
        <authorList>
            <person name="Floudas D."/>
            <person name="Bentzer J."/>
            <person name="Ahren D."/>
            <person name="Johansson T."/>
            <person name="Persson P."/>
            <person name="Tunlid A."/>
        </authorList>
    </citation>
    <scope>NUCLEOTIDE SEQUENCE [LARGE SCALE GENOMIC DNA]</scope>
    <source>
        <strain evidence="4 5">CBS 291.85</strain>
    </source>
</reference>
<feature type="domain" description="Glycosyl transferase CAP10" evidence="3">
    <location>
        <begin position="622"/>
        <end position="858"/>
    </location>
</feature>
<gene>
    <name evidence="4" type="ORF">D9758_009860</name>
</gene>
<sequence length="926" mass="106154">MVLQQRQRTFHLLRQPSFSSRSFIPIPLSGRRRIWRYTTSRWFFCVLGAVLVYTLYFRPEDNGSPTRPETRTELNYSHGPSRVTLLHDAKSLNKKADEDEDFAWGYAAASEGAKLDGSALNNGQDTDTETLRKIPQLLREQYQTSESSPDSPSHPLDVDSAPAPRSNGKGYSSTTWLSHSLTLHSHHYNPNGLLEVNPRSPTHPILELISRAEKEWDMKHERASKTLEEAVIEYERRYNRPPPVNFDKWWNYIQKHEVLLPDEYDQIHEDLEHYWGVDPVELAEEALRKEKVVGVDTYTFGKTTWDEGLEFLNWSLPGQEGTQYDMMQGGWWMMDMLEGYGPAWAEDDDHVPKSKRDEKASAAEAKEEEEEERENLAQWIPPFRATFSPHDSPTMHTDWGLRKKALEYAREGRTFLQTNPPREPTSHGWLAACPPDSPAWDLYPSYNFYSKDGWPSREFSSDSDNPSSSSHSAHSSPFASYSPSTTKTFLHTHSSSTTLSPCTHPHLLRQHAQFTRYFHGSVPQTTLVPLFSFSPSVLHHDVISAIPLNWVSVKDMERGLREDILKENGLKIQMSQTLTEEERVKEMVEIAKVVEETRDIWMGGDVEWEEKTDERLHWRGSNTGMWHSEEFLWHLSHRIMMMDWVKGTAKGLMKVLGVKSGSNEDKDKDSAAAAEAKKKEARNLGAPIGEGTLVSRQRYSQAMLDIAFTGQNHSPISCSPAICSKLSRLYEFRSPVGFLGQTNYKYMLDVDGNAWSSRFKRLITTNSLVFKATIYPEWWTRRIQPWVHYIPVQVDLSDLWDAFVFFRGDLNGEGGHDELAKKIGKMGKEWSLKYWRWEDMVAYNFRLFLEYARVMSSNRTSTEMQYIHPVVSKFKDTYAPSSSSSSSSKASTPDGAHAAGVAVARDTKIDIDDDVDTDADVEYLQR</sequence>
<evidence type="ECO:0000259" key="3">
    <source>
        <dbReference type="SMART" id="SM00672"/>
    </source>
</evidence>
<evidence type="ECO:0000313" key="5">
    <source>
        <dbReference type="Proteomes" id="UP000559256"/>
    </source>
</evidence>
<dbReference type="SMART" id="SM00672">
    <property type="entry name" value="CAP10"/>
    <property type="match status" value="1"/>
</dbReference>
<dbReference type="Pfam" id="PF05686">
    <property type="entry name" value="Glyco_transf_90"/>
    <property type="match status" value="1"/>
</dbReference>
<feature type="compositionally biased region" description="Low complexity" evidence="1">
    <location>
        <begin position="462"/>
        <end position="478"/>
    </location>
</feature>
<feature type="compositionally biased region" description="Basic and acidic residues" evidence="1">
    <location>
        <begin position="350"/>
        <end position="365"/>
    </location>
</feature>
<dbReference type="Proteomes" id="UP000559256">
    <property type="component" value="Unassembled WGS sequence"/>
</dbReference>
<accession>A0A8H5GN16</accession>
<organism evidence="4 5">
    <name type="scientific">Tetrapyrgos nigripes</name>
    <dbReference type="NCBI Taxonomy" id="182062"/>
    <lineage>
        <taxon>Eukaryota</taxon>
        <taxon>Fungi</taxon>
        <taxon>Dikarya</taxon>
        <taxon>Basidiomycota</taxon>
        <taxon>Agaricomycotina</taxon>
        <taxon>Agaricomycetes</taxon>
        <taxon>Agaricomycetidae</taxon>
        <taxon>Agaricales</taxon>
        <taxon>Marasmiineae</taxon>
        <taxon>Marasmiaceae</taxon>
        <taxon>Tetrapyrgos</taxon>
    </lineage>
</organism>
<dbReference type="InterPro" id="IPR006598">
    <property type="entry name" value="CAP10"/>
</dbReference>
<feature type="region of interest" description="Disordered" evidence="1">
    <location>
        <begin position="880"/>
        <end position="899"/>
    </location>
</feature>
<feature type="region of interest" description="Disordered" evidence="1">
    <location>
        <begin position="459"/>
        <end position="478"/>
    </location>
</feature>
<evidence type="ECO:0000313" key="4">
    <source>
        <dbReference type="EMBL" id="KAF5367754.1"/>
    </source>
</evidence>
<dbReference type="AlphaFoldDB" id="A0A8H5GN16"/>
<dbReference type="InterPro" id="IPR051091">
    <property type="entry name" value="O-Glucosyltr/Glycosyltrsf_90"/>
</dbReference>
<proteinExistence type="predicted"/>
<name>A0A8H5GN16_9AGAR</name>
<dbReference type="EMBL" id="JAACJM010000018">
    <property type="protein sequence ID" value="KAF5367754.1"/>
    <property type="molecule type" value="Genomic_DNA"/>
</dbReference>
<dbReference type="OrthoDB" id="541052at2759"/>
<comment type="caution">
    <text evidence="4">The sequence shown here is derived from an EMBL/GenBank/DDBJ whole genome shotgun (WGS) entry which is preliminary data.</text>
</comment>
<protein>
    <recommendedName>
        <fullName evidence="3">Glycosyl transferase CAP10 domain-containing protein</fullName>
    </recommendedName>
</protein>
<evidence type="ECO:0000256" key="2">
    <source>
        <dbReference type="SAM" id="Phobius"/>
    </source>
</evidence>
<evidence type="ECO:0000256" key="1">
    <source>
        <dbReference type="SAM" id="MobiDB-lite"/>
    </source>
</evidence>
<keyword evidence="2" id="KW-0812">Transmembrane</keyword>
<feature type="transmembrane region" description="Helical" evidence="2">
    <location>
        <begin position="39"/>
        <end position="57"/>
    </location>
</feature>
<keyword evidence="2" id="KW-0472">Membrane</keyword>
<keyword evidence="2" id="KW-1133">Transmembrane helix</keyword>